<organism evidence="2 3">
    <name type="scientific">Aaosphaeria arxii CBS 175.79</name>
    <dbReference type="NCBI Taxonomy" id="1450172"/>
    <lineage>
        <taxon>Eukaryota</taxon>
        <taxon>Fungi</taxon>
        <taxon>Dikarya</taxon>
        <taxon>Ascomycota</taxon>
        <taxon>Pezizomycotina</taxon>
        <taxon>Dothideomycetes</taxon>
        <taxon>Pleosporomycetidae</taxon>
        <taxon>Pleosporales</taxon>
        <taxon>Pleosporales incertae sedis</taxon>
        <taxon>Aaosphaeria</taxon>
    </lineage>
</organism>
<dbReference type="AlphaFoldDB" id="A0A6A5XUU7"/>
<evidence type="ECO:0000256" key="1">
    <source>
        <dbReference type="SAM" id="SignalP"/>
    </source>
</evidence>
<feature type="chain" id="PRO_5025501943" evidence="1">
    <location>
        <begin position="18"/>
        <end position="70"/>
    </location>
</feature>
<dbReference type="EMBL" id="ML978068">
    <property type="protein sequence ID" value="KAF2016992.1"/>
    <property type="molecule type" value="Genomic_DNA"/>
</dbReference>
<proteinExistence type="predicted"/>
<gene>
    <name evidence="2" type="ORF">BU24DRAFT_141736</name>
</gene>
<reference evidence="2" key="1">
    <citation type="journal article" date="2020" name="Stud. Mycol.">
        <title>101 Dothideomycetes genomes: a test case for predicting lifestyles and emergence of pathogens.</title>
        <authorList>
            <person name="Haridas S."/>
            <person name="Albert R."/>
            <person name="Binder M."/>
            <person name="Bloem J."/>
            <person name="Labutti K."/>
            <person name="Salamov A."/>
            <person name="Andreopoulos B."/>
            <person name="Baker S."/>
            <person name="Barry K."/>
            <person name="Bills G."/>
            <person name="Bluhm B."/>
            <person name="Cannon C."/>
            <person name="Castanera R."/>
            <person name="Culley D."/>
            <person name="Daum C."/>
            <person name="Ezra D."/>
            <person name="Gonzalez J."/>
            <person name="Henrissat B."/>
            <person name="Kuo A."/>
            <person name="Liang C."/>
            <person name="Lipzen A."/>
            <person name="Lutzoni F."/>
            <person name="Magnuson J."/>
            <person name="Mondo S."/>
            <person name="Nolan M."/>
            <person name="Ohm R."/>
            <person name="Pangilinan J."/>
            <person name="Park H.-J."/>
            <person name="Ramirez L."/>
            <person name="Alfaro M."/>
            <person name="Sun H."/>
            <person name="Tritt A."/>
            <person name="Yoshinaga Y."/>
            <person name="Zwiers L.-H."/>
            <person name="Turgeon B."/>
            <person name="Goodwin S."/>
            <person name="Spatafora J."/>
            <person name="Crous P."/>
            <person name="Grigoriev I."/>
        </authorList>
    </citation>
    <scope>NUCLEOTIDE SEQUENCE</scope>
    <source>
        <strain evidence="2">CBS 175.79</strain>
    </source>
</reference>
<dbReference type="Proteomes" id="UP000799778">
    <property type="component" value="Unassembled WGS sequence"/>
</dbReference>
<evidence type="ECO:0000313" key="2">
    <source>
        <dbReference type="EMBL" id="KAF2016992.1"/>
    </source>
</evidence>
<dbReference type="GeneID" id="54278536"/>
<dbReference type="RefSeq" id="XP_033385331.1">
    <property type="nucleotide sequence ID" value="XM_033521139.1"/>
</dbReference>
<protein>
    <submittedName>
        <fullName evidence="2">Uncharacterized protein</fullName>
    </submittedName>
</protein>
<evidence type="ECO:0000313" key="3">
    <source>
        <dbReference type="Proteomes" id="UP000799778"/>
    </source>
</evidence>
<name>A0A6A5XUU7_9PLEO</name>
<sequence>MLIMISVVLWEWGIGGGDVHGECVSYLRGLELAWILGGCRSCRRLVVDRKSLPGGRGECGPRKVRNHGSF</sequence>
<feature type="signal peptide" evidence="1">
    <location>
        <begin position="1"/>
        <end position="17"/>
    </location>
</feature>
<accession>A0A6A5XUU7</accession>
<keyword evidence="1" id="KW-0732">Signal</keyword>
<keyword evidence="3" id="KW-1185">Reference proteome</keyword>